<organism evidence="1 2">
    <name type="scientific">Saccoglossus kowalevskii</name>
    <name type="common">Acorn worm</name>
    <dbReference type="NCBI Taxonomy" id="10224"/>
    <lineage>
        <taxon>Eukaryota</taxon>
        <taxon>Metazoa</taxon>
        <taxon>Hemichordata</taxon>
        <taxon>Enteropneusta</taxon>
        <taxon>Harrimaniidae</taxon>
        <taxon>Saccoglossus</taxon>
    </lineage>
</organism>
<dbReference type="Proteomes" id="UP000694865">
    <property type="component" value="Unplaced"/>
</dbReference>
<sequence length="173" mass="20045">MNSTWRAVRKRNAQLRVSLTFTRETRSDDMESILKPDIPLASVTFLRYFTMTLQCLRLLVTNYTSVLESYEDLSETYDLDEELVLLSQKCTQLSRFIHRGHINAYTVLSVAKAMGRKCKRFEVDGKLISFENLGEDTICPFREREAKEMVDVDVDIHSLKERVADLIGTRLTI</sequence>
<reference evidence="2" key="1">
    <citation type="submission" date="2025-08" db="UniProtKB">
        <authorList>
            <consortium name="RefSeq"/>
        </authorList>
    </citation>
    <scope>IDENTIFICATION</scope>
    <source>
        <tissue evidence="2">Testes</tissue>
    </source>
</reference>
<keyword evidence="1" id="KW-1185">Reference proteome</keyword>
<evidence type="ECO:0000313" key="2">
    <source>
        <dbReference type="RefSeq" id="XP_006818935.1"/>
    </source>
</evidence>
<protein>
    <submittedName>
        <fullName evidence="2">F-box only protein 33-like</fullName>
    </submittedName>
</protein>
<accession>A0ABM0MFZ4</accession>
<proteinExistence type="predicted"/>
<evidence type="ECO:0000313" key="1">
    <source>
        <dbReference type="Proteomes" id="UP000694865"/>
    </source>
</evidence>
<gene>
    <name evidence="2" type="primary">LOC102803456</name>
</gene>
<dbReference type="Gene3D" id="3.80.10.10">
    <property type="entry name" value="Ribonuclease Inhibitor"/>
    <property type="match status" value="1"/>
</dbReference>
<dbReference type="GeneID" id="102803456"/>
<dbReference type="RefSeq" id="XP_006818935.1">
    <property type="nucleotide sequence ID" value="XM_006818872.1"/>
</dbReference>
<name>A0ABM0MFZ4_SACKO</name>
<dbReference type="InterPro" id="IPR032675">
    <property type="entry name" value="LRR_dom_sf"/>
</dbReference>